<dbReference type="InterPro" id="IPR011009">
    <property type="entry name" value="Kinase-like_dom_sf"/>
</dbReference>
<dbReference type="InterPro" id="IPR058783">
    <property type="entry name" value="IREH1/IRE-like_N"/>
</dbReference>
<dbReference type="EMBL" id="KZ451943">
    <property type="protein sequence ID" value="PKA59924.1"/>
    <property type="molecule type" value="Genomic_DNA"/>
</dbReference>
<protein>
    <recommendedName>
        <fullName evidence="1">non-specific serine/threonine protein kinase</fullName>
        <ecNumber evidence="1">2.7.11.1</ecNumber>
    </recommendedName>
</protein>
<dbReference type="Proteomes" id="UP000236161">
    <property type="component" value="Unassembled WGS sequence"/>
</dbReference>
<keyword evidence="13" id="KW-1185">Reference proteome</keyword>
<dbReference type="SMART" id="SM00220">
    <property type="entry name" value="S_TKc"/>
    <property type="match status" value="1"/>
</dbReference>
<evidence type="ECO:0000256" key="10">
    <source>
        <dbReference type="SAM" id="MobiDB-lite"/>
    </source>
</evidence>
<feature type="compositionally biased region" description="Low complexity" evidence="10">
    <location>
        <begin position="24"/>
        <end position="39"/>
    </location>
</feature>
<feature type="compositionally biased region" description="Basic and acidic residues" evidence="10">
    <location>
        <begin position="1109"/>
        <end position="1122"/>
    </location>
</feature>
<dbReference type="CDD" id="cd05579">
    <property type="entry name" value="STKc_MAST_like"/>
    <property type="match status" value="1"/>
</dbReference>
<dbReference type="InterPro" id="IPR000719">
    <property type="entry name" value="Prot_kinase_dom"/>
</dbReference>
<dbReference type="GO" id="GO:0004674">
    <property type="term" value="F:protein serine/threonine kinase activity"/>
    <property type="evidence" value="ECO:0007669"/>
    <property type="project" value="UniProtKB-KW"/>
</dbReference>
<evidence type="ECO:0000259" key="11">
    <source>
        <dbReference type="PROSITE" id="PS50011"/>
    </source>
</evidence>
<feature type="region of interest" description="Disordered" evidence="10">
    <location>
        <begin position="1"/>
        <end position="73"/>
    </location>
</feature>
<dbReference type="FunFam" id="1.10.510.10:FF:000024">
    <property type="entry name" value="Probable serine/threonine-protein kinase cot-1"/>
    <property type="match status" value="1"/>
</dbReference>
<dbReference type="Gene3D" id="1.10.510.10">
    <property type="entry name" value="Transferase(Phosphotransferase) domain 1"/>
    <property type="match status" value="1"/>
</dbReference>
<feature type="region of interest" description="Disordered" evidence="10">
    <location>
        <begin position="90"/>
        <end position="114"/>
    </location>
</feature>
<dbReference type="OrthoDB" id="162894at2759"/>
<evidence type="ECO:0000256" key="7">
    <source>
        <dbReference type="ARBA" id="ARBA00022840"/>
    </source>
</evidence>
<sequence>MAEAERIDIPSGLNRIKTRRNPSEEPSSSGGDDSPAESGVLGGMVNEHRPPGPRGKSFGDGGRRSGSRKGFRKGRKISRWFTSYLASKDSNKDLSRNPSSNEAKRSYHSPDFKEMDRKQLLQDSSFIKKTYAQKSFSHELGPRGGLHCTGPRARSYSDLKLSLTWVEIQELLGSFHSKFEAAKEVVNVELASFSAEVANVLEKGTLSGEEETAEYLIYLSKKCMEMKPSIFRNCCEGIVQELAERRQQSKAGLLKQLLTRILFILTRCTRILQFQKESDPINEESFSRFKQCLESVPAFDKKSAIRIENADFDVSNVVEKGCSCKYGEDYNKLVTFLFCSFQMSATLINNHRRHSNANVSTSENVEPLSCNNGDAFPSYHRTYNSINENLLGICGSDFLQESVCSEVLDLVICRICEEKVPTSQLESHSYICAFADKCDLEGFDVDERLLNIAEILEQLVDSYNRSSHASCSSPDISRLQSTISVQGIESYSPKAQDLHQKVTDWMFDDIHEMDTACIDDPLTPASGHWKNLLALKLGSCLSASSNGSITPASSNATPRSSHIDLFLLDHNNSTEPVDVNQFEQTVFGQLSTSGKILCRRMPMVLLASLRMLTINNCATITDLKLQSIFIIVFGLWSWSTRLVKPPVLLCCFVSVEIVWYLARRRSKALVASLEDAHEGGRVWIGLWLEDIWEAGDDGAGGCARGTVAWARAEQWRGRAQNSGAGTRGTVARERAEQWCGNARKGRGVGAPTTAEQGRGLTQSGARAQQGRECGRAQVGRSRARAAIASRAQARAGEHRAAQSDEAQSRAGETQTHKSTLQDRRAHRWSWGTRRGCWDVRGRRAGASDGTMNELVEVARRVAGIDLTSEDIFEKLDMCWEDILDILYNQPKALVIDTFGRRIKRLLKEKYLLAMELGNFNRLKSSVQMKSREFFSGRASQSKSSPPLHLIHKERIGIDDFEIIKPISRGAFGKVFLARKRRTGDLFAIKVRFFYSFTCRDNLYLVMEYLNGGDLYSLLQKVGCLEEDIARTYIAELVLALEYLHSLGIIHRDLKPDNILIAHDGHIKCTLTPAYKQLTDFGLSKIGLINSAMDLAGASFSDSALLDSENEHISPETSQKEGNKSQSSTVGTPDYLAPEILLGRGHGYAADWWSVGIILFELITGIPPFTARFPEMIFDNILNRKIPWPQIPDDMSHEAKDLIDRLLIQEPEIRLGANGASEVVQISFNVFQLDAAFALRLPSRPDLPMGLSHRLFFLLSTSTPLASLIRVNGPHRALPATPPRRLRLPTFADAPRQLAGHRRTSMTFQPLRYTVGATPRSIVSLASLVVPRSALAPLAHLRPHLHAAYPSPACAGDLATALPDCPCSNNLSRPFVPACLRFHLTTQHRARFLPAAFIPQPDTVDDTSYFISRYSNRSYQVNDNESASDCTSNASDSNVDIDPENYVDEHNEKDDYQASIDLASLNFSFKNLSQLASMNYDVLVRSGKTPSLSQPKGPPP</sequence>
<dbReference type="PANTHER" id="PTHR24356">
    <property type="entry name" value="SERINE/THREONINE-PROTEIN KINASE"/>
    <property type="match status" value="1"/>
</dbReference>
<feature type="compositionally biased region" description="Polar residues" evidence="10">
    <location>
        <begin position="1421"/>
        <end position="1437"/>
    </location>
</feature>
<dbReference type="GO" id="GO:0007010">
    <property type="term" value="P:cytoskeleton organization"/>
    <property type="evidence" value="ECO:0007669"/>
    <property type="project" value="UniProtKB-ARBA"/>
</dbReference>
<proteinExistence type="predicted"/>
<keyword evidence="6 12" id="KW-0418">Kinase</keyword>
<feature type="region of interest" description="Disordered" evidence="10">
    <location>
        <begin position="1421"/>
        <end position="1441"/>
    </location>
</feature>
<dbReference type="InterPro" id="IPR008271">
    <property type="entry name" value="Ser/Thr_kinase_AS"/>
</dbReference>
<feature type="domain" description="Protein kinase" evidence="11">
    <location>
        <begin position="908"/>
        <end position="1227"/>
    </location>
</feature>
<evidence type="ECO:0000313" key="12">
    <source>
        <dbReference type="EMBL" id="PKA59924.1"/>
    </source>
</evidence>
<comment type="catalytic activity">
    <reaction evidence="9">
        <text>L-seryl-[protein] + ATP = O-phospho-L-seryl-[protein] + ADP + H(+)</text>
        <dbReference type="Rhea" id="RHEA:17989"/>
        <dbReference type="Rhea" id="RHEA-COMP:9863"/>
        <dbReference type="Rhea" id="RHEA-COMP:11604"/>
        <dbReference type="ChEBI" id="CHEBI:15378"/>
        <dbReference type="ChEBI" id="CHEBI:29999"/>
        <dbReference type="ChEBI" id="CHEBI:30616"/>
        <dbReference type="ChEBI" id="CHEBI:83421"/>
        <dbReference type="ChEBI" id="CHEBI:456216"/>
        <dbReference type="EC" id="2.7.11.1"/>
    </reaction>
</comment>
<keyword evidence="2" id="KW-0723">Serine/threonine-protein kinase</keyword>
<feature type="compositionally biased region" description="Low complexity" evidence="10">
    <location>
        <begin position="784"/>
        <end position="794"/>
    </location>
</feature>
<dbReference type="GO" id="GO:0106310">
    <property type="term" value="F:protein serine kinase activity"/>
    <property type="evidence" value="ECO:0007669"/>
    <property type="project" value="RHEA"/>
</dbReference>
<evidence type="ECO:0000256" key="1">
    <source>
        <dbReference type="ARBA" id="ARBA00012513"/>
    </source>
</evidence>
<keyword evidence="7" id="KW-0067">ATP-binding</keyword>
<dbReference type="STRING" id="1088818.A0A2I0AWK0"/>
<feature type="region of interest" description="Disordered" evidence="10">
    <location>
        <begin position="1109"/>
        <end position="1130"/>
    </location>
</feature>
<reference evidence="12 13" key="1">
    <citation type="journal article" date="2017" name="Nature">
        <title>The Apostasia genome and the evolution of orchids.</title>
        <authorList>
            <person name="Zhang G.Q."/>
            <person name="Liu K.W."/>
            <person name="Li Z."/>
            <person name="Lohaus R."/>
            <person name="Hsiao Y.Y."/>
            <person name="Niu S.C."/>
            <person name="Wang J.Y."/>
            <person name="Lin Y.C."/>
            <person name="Xu Q."/>
            <person name="Chen L.J."/>
            <person name="Yoshida K."/>
            <person name="Fujiwara S."/>
            <person name="Wang Z.W."/>
            <person name="Zhang Y.Q."/>
            <person name="Mitsuda N."/>
            <person name="Wang M."/>
            <person name="Liu G.H."/>
            <person name="Pecoraro L."/>
            <person name="Huang H.X."/>
            <person name="Xiao X.J."/>
            <person name="Lin M."/>
            <person name="Wu X.Y."/>
            <person name="Wu W.L."/>
            <person name="Chen Y.Y."/>
            <person name="Chang S.B."/>
            <person name="Sakamoto S."/>
            <person name="Ohme-Takagi M."/>
            <person name="Yagi M."/>
            <person name="Zeng S.J."/>
            <person name="Shen C.Y."/>
            <person name="Yeh C.M."/>
            <person name="Luo Y.B."/>
            <person name="Tsai W.C."/>
            <person name="Van de Peer Y."/>
            <person name="Liu Z.J."/>
        </authorList>
    </citation>
    <scope>NUCLEOTIDE SEQUENCE [LARGE SCALE GENOMIC DNA]</scope>
    <source>
        <strain evidence="13">cv. Shenzhen</strain>
        <tissue evidence="12">Stem</tissue>
    </source>
</reference>
<feature type="compositionally biased region" description="Basic and acidic residues" evidence="10">
    <location>
        <begin position="102"/>
        <end position="114"/>
    </location>
</feature>
<dbReference type="GO" id="GO:0035556">
    <property type="term" value="P:intracellular signal transduction"/>
    <property type="evidence" value="ECO:0007669"/>
    <property type="project" value="TreeGrafter"/>
</dbReference>
<evidence type="ECO:0000256" key="9">
    <source>
        <dbReference type="ARBA" id="ARBA00048679"/>
    </source>
</evidence>
<dbReference type="Pfam" id="PF26031">
    <property type="entry name" value="IREH1"/>
    <property type="match status" value="1"/>
</dbReference>
<keyword evidence="3" id="KW-0597">Phosphoprotein</keyword>
<dbReference type="Pfam" id="PF00069">
    <property type="entry name" value="Pkinase"/>
    <property type="match status" value="1"/>
</dbReference>
<dbReference type="Gene3D" id="3.30.200.20">
    <property type="entry name" value="Phosphorylase Kinase, domain 1"/>
    <property type="match status" value="2"/>
</dbReference>
<evidence type="ECO:0000256" key="5">
    <source>
        <dbReference type="ARBA" id="ARBA00022741"/>
    </source>
</evidence>
<dbReference type="SUPFAM" id="SSF56112">
    <property type="entry name" value="Protein kinase-like (PK-like)"/>
    <property type="match status" value="1"/>
</dbReference>
<evidence type="ECO:0000256" key="8">
    <source>
        <dbReference type="ARBA" id="ARBA00047899"/>
    </source>
</evidence>
<name>A0A2I0AWK0_9ASPA</name>
<dbReference type="PANTHER" id="PTHR24356:SF354">
    <property type="entry name" value="SERINE_THREONINE PROTEIN KINASE IRE4-RELATED"/>
    <property type="match status" value="1"/>
</dbReference>
<feature type="region of interest" description="Disordered" evidence="10">
    <location>
        <begin position="741"/>
        <end position="825"/>
    </location>
</feature>
<dbReference type="GO" id="GO:0005524">
    <property type="term" value="F:ATP binding"/>
    <property type="evidence" value="ECO:0007669"/>
    <property type="project" value="UniProtKB-KW"/>
</dbReference>
<comment type="catalytic activity">
    <reaction evidence="8">
        <text>L-threonyl-[protein] + ATP = O-phospho-L-threonyl-[protein] + ADP + H(+)</text>
        <dbReference type="Rhea" id="RHEA:46608"/>
        <dbReference type="Rhea" id="RHEA-COMP:11060"/>
        <dbReference type="Rhea" id="RHEA-COMP:11605"/>
        <dbReference type="ChEBI" id="CHEBI:15378"/>
        <dbReference type="ChEBI" id="CHEBI:30013"/>
        <dbReference type="ChEBI" id="CHEBI:30616"/>
        <dbReference type="ChEBI" id="CHEBI:61977"/>
        <dbReference type="ChEBI" id="CHEBI:456216"/>
        <dbReference type="EC" id="2.7.11.1"/>
    </reaction>
</comment>
<dbReference type="PROSITE" id="PS00108">
    <property type="entry name" value="PROTEIN_KINASE_ST"/>
    <property type="match status" value="1"/>
</dbReference>
<organism evidence="12 13">
    <name type="scientific">Apostasia shenzhenica</name>
    <dbReference type="NCBI Taxonomy" id="1088818"/>
    <lineage>
        <taxon>Eukaryota</taxon>
        <taxon>Viridiplantae</taxon>
        <taxon>Streptophyta</taxon>
        <taxon>Embryophyta</taxon>
        <taxon>Tracheophyta</taxon>
        <taxon>Spermatophyta</taxon>
        <taxon>Magnoliopsida</taxon>
        <taxon>Liliopsida</taxon>
        <taxon>Asparagales</taxon>
        <taxon>Orchidaceae</taxon>
        <taxon>Apostasioideae</taxon>
        <taxon>Apostasia</taxon>
    </lineage>
</organism>
<evidence type="ECO:0000313" key="13">
    <source>
        <dbReference type="Proteomes" id="UP000236161"/>
    </source>
</evidence>
<keyword evidence="5" id="KW-0547">Nucleotide-binding</keyword>
<gene>
    <name evidence="12" type="primary">ATPK1</name>
    <name evidence="12" type="ORF">AXF42_Ash015982</name>
</gene>
<evidence type="ECO:0000256" key="4">
    <source>
        <dbReference type="ARBA" id="ARBA00022679"/>
    </source>
</evidence>
<accession>A0A2I0AWK0</accession>
<evidence type="ECO:0000256" key="3">
    <source>
        <dbReference type="ARBA" id="ARBA00022553"/>
    </source>
</evidence>
<evidence type="ECO:0000256" key="6">
    <source>
        <dbReference type="ARBA" id="ARBA00022777"/>
    </source>
</evidence>
<dbReference type="InterPro" id="IPR050236">
    <property type="entry name" value="Ser_Thr_kinase_AGC"/>
</dbReference>
<dbReference type="EC" id="2.7.11.1" evidence="1"/>
<keyword evidence="4 12" id="KW-0808">Transferase</keyword>
<feature type="compositionally biased region" description="Polar residues" evidence="10">
    <location>
        <begin position="753"/>
        <end position="766"/>
    </location>
</feature>
<evidence type="ECO:0000256" key="2">
    <source>
        <dbReference type="ARBA" id="ARBA00022527"/>
    </source>
</evidence>
<dbReference type="PROSITE" id="PS50011">
    <property type="entry name" value="PROTEIN_KINASE_DOM"/>
    <property type="match status" value="1"/>
</dbReference>